<reference evidence="2 3" key="1">
    <citation type="submission" date="2017-11" db="EMBL/GenBank/DDBJ databases">
        <title>De novo assembly and phasing of dikaryotic genomes from two isolates of Puccinia coronata f. sp. avenae, the causal agent of oat crown rust.</title>
        <authorList>
            <person name="Miller M.E."/>
            <person name="Zhang Y."/>
            <person name="Omidvar V."/>
            <person name="Sperschneider J."/>
            <person name="Schwessinger B."/>
            <person name="Raley C."/>
            <person name="Palmer J.M."/>
            <person name="Garnica D."/>
            <person name="Upadhyaya N."/>
            <person name="Rathjen J."/>
            <person name="Taylor J.M."/>
            <person name="Park R.F."/>
            <person name="Dodds P.N."/>
            <person name="Hirsch C.D."/>
            <person name="Kianian S.F."/>
            <person name="Figueroa M."/>
        </authorList>
    </citation>
    <scope>NUCLEOTIDE SEQUENCE [LARGE SCALE GENOMIC DNA]</scope>
    <source>
        <strain evidence="2">12SD80</strain>
    </source>
</reference>
<protein>
    <recommendedName>
        <fullName evidence="1">Tet-like 2OG-Fe(II) oxygenase domain-containing protein</fullName>
    </recommendedName>
</protein>
<dbReference type="Proteomes" id="UP000235392">
    <property type="component" value="Unassembled WGS sequence"/>
</dbReference>
<evidence type="ECO:0000313" key="2">
    <source>
        <dbReference type="EMBL" id="PLW33228.1"/>
    </source>
</evidence>
<evidence type="ECO:0000259" key="1">
    <source>
        <dbReference type="Pfam" id="PF20515"/>
    </source>
</evidence>
<name>A0A2N5U6D7_9BASI</name>
<comment type="caution">
    <text evidence="2">The sequence shown here is derived from an EMBL/GenBank/DDBJ whole genome shotgun (WGS) entry which is preliminary data.</text>
</comment>
<gene>
    <name evidence="2" type="ORF">PCASD_09503</name>
</gene>
<dbReference type="InterPro" id="IPR046798">
    <property type="entry name" value="2OG-FeII_Oxy_6"/>
</dbReference>
<accession>A0A2N5U6D7</accession>
<dbReference type="EMBL" id="PGCI01000225">
    <property type="protein sequence ID" value="PLW33228.1"/>
    <property type="molecule type" value="Genomic_DNA"/>
</dbReference>
<feature type="domain" description="Tet-like 2OG-Fe(II) oxygenase" evidence="1">
    <location>
        <begin position="9"/>
        <end position="111"/>
    </location>
</feature>
<sequence>MAEHRYHISANSHLLNGTMRAIGFRTGRDRNKSAGTYARDHNIREEDSIADSALWKKLQGHNNFIANRIQSLSKSAWQQNHEVSINHGVPNWDQETWRQYYKEHNFAGNVTRLASLFPLLIIMN</sequence>
<dbReference type="Pfam" id="PF20515">
    <property type="entry name" value="2OG-FeII_Oxy_6"/>
    <property type="match status" value="1"/>
</dbReference>
<proteinExistence type="predicted"/>
<organism evidence="2 3">
    <name type="scientific">Puccinia coronata f. sp. avenae</name>
    <dbReference type="NCBI Taxonomy" id="200324"/>
    <lineage>
        <taxon>Eukaryota</taxon>
        <taxon>Fungi</taxon>
        <taxon>Dikarya</taxon>
        <taxon>Basidiomycota</taxon>
        <taxon>Pucciniomycotina</taxon>
        <taxon>Pucciniomycetes</taxon>
        <taxon>Pucciniales</taxon>
        <taxon>Pucciniaceae</taxon>
        <taxon>Puccinia</taxon>
    </lineage>
</organism>
<dbReference type="AlphaFoldDB" id="A0A2N5U6D7"/>
<evidence type="ECO:0000313" key="3">
    <source>
        <dbReference type="Proteomes" id="UP000235392"/>
    </source>
</evidence>